<evidence type="ECO:0000259" key="2">
    <source>
        <dbReference type="Pfam" id="PF09811"/>
    </source>
</evidence>
<dbReference type="EnsemblPlants" id="Kaladp0072s0046.1.v1.1">
    <property type="protein sequence ID" value="Kaladp0072s0046.1.v1.1.CDS.1"/>
    <property type="gene ID" value="Kaladp0072s0046.v1.1"/>
</dbReference>
<name>A0A7N0UKR7_KALFE</name>
<dbReference type="Gramene" id="Kaladp0072s0046.1.v1.1">
    <property type="protein sequence ID" value="Kaladp0072s0046.1.v1.1.CDS.1"/>
    <property type="gene ID" value="Kaladp0072s0046.v1.1"/>
</dbReference>
<dbReference type="PANTHER" id="PTHR28532:SF1">
    <property type="entry name" value="ORAL CANCER OVEREXPRESSED 1"/>
    <property type="match status" value="1"/>
</dbReference>
<protein>
    <recommendedName>
        <fullName evidence="2">Essential protein Yae1 N-terminal domain-containing protein</fullName>
    </recommendedName>
</protein>
<dbReference type="Pfam" id="PF09811">
    <property type="entry name" value="Yae1_N"/>
    <property type="match status" value="1"/>
</dbReference>
<dbReference type="Proteomes" id="UP000594263">
    <property type="component" value="Unplaced"/>
</dbReference>
<evidence type="ECO:0000313" key="4">
    <source>
        <dbReference type="Proteomes" id="UP000594263"/>
    </source>
</evidence>
<sequence>MGEDMFDSSVNLEQFHIKEGYDLGYKDGLVSGKDEAWQVGLQHGFRVGEELGFYKGCVDIWDSAIAIQPELFSPRVRKSIQTMENLIGRYPLMDPEDESAQDIMESLRLQFKRICVTLGVKLDYIGYPMSSSQDVAF</sequence>
<dbReference type="InterPro" id="IPR052436">
    <property type="entry name" value="LTO1_adapter"/>
</dbReference>
<comment type="similarity">
    <text evidence="1">Belongs to the LTO1 family.</text>
</comment>
<proteinExistence type="inferred from homology"/>
<dbReference type="PANTHER" id="PTHR28532">
    <property type="entry name" value="GEO13458P1"/>
    <property type="match status" value="1"/>
</dbReference>
<keyword evidence="4" id="KW-1185">Reference proteome</keyword>
<organism evidence="3 4">
    <name type="scientific">Kalanchoe fedtschenkoi</name>
    <name type="common">Lavender scallops</name>
    <name type="synonym">South American air plant</name>
    <dbReference type="NCBI Taxonomy" id="63787"/>
    <lineage>
        <taxon>Eukaryota</taxon>
        <taxon>Viridiplantae</taxon>
        <taxon>Streptophyta</taxon>
        <taxon>Embryophyta</taxon>
        <taxon>Tracheophyta</taxon>
        <taxon>Spermatophyta</taxon>
        <taxon>Magnoliopsida</taxon>
        <taxon>eudicotyledons</taxon>
        <taxon>Gunneridae</taxon>
        <taxon>Pentapetalae</taxon>
        <taxon>Saxifragales</taxon>
        <taxon>Crassulaceae</taxon>
        <taxon>Kalanchoe</taxon>
    </lineage>
</organism>
<dbReference type="InterPro" id="IPR019191">
    <property type="entry name" value="Essential_protein_Yae1_N"/>
</dbReference>
<evidence type="ECO:0000256" key="1">
    <source>
        <dbReference type="ARBA" id="ARBA00038090"/>
    </source>
</evidence>
<dbReference type="AlphaFoldDB" id="A0A7N0UKR7"/>
<accession>A0A7N0UKR7</accession>
<feature type="domain" description="Essential protein Yae1 N-terminal" evidence="2">
    <location>
        <begin position="20"/>
        <end position="58"/>
    </location>
</feature>
<dbReference type="OMA" id="FKQVCSM"/>
<evidence type="ECO:0000313" key="3">
    <source>
        <dbReference type="EnsemblPlants" id="Kaladp0072s0046.1.v1.1.CDS.1"/>
    </source>
</evidence>
<reference evidence="3" key="1">
    <citation type="submission" date="2021-01" db="UniProtKB">
        <authorList>
            <consortium name="EnsemblPlants"/>
        </authorList>
    </citation>
    <scope>IDENTIFICATION</scope>
</reference>